<evidence type="ECO:0000313" key="3">
    <source>
        <dbReference type="EMBL" id="GAF79357.1"/>
    </source>
</evidence>
<dbReference type="InterPro" id="IPR017900">
    <property type="entry name" value="4Fe4S_Fe_S_CS"/>
</dbReference>
<evidence type="ECO:0000259" key="2">
    <source>
        <dbReference type="PROSITE" id="PS51379"/>
    </source>
</evidence>
<dbReference type="InterPro" id="IPR051626">
    <property type="entry name" value="Oxidoreductase_gamma_subunit"/>
</dbReference>
<dbReference type="InterPro" id="IPR002869">
    <property type="entry name" value="Pyrv_flavodox_OxRed_cen"/>
</dbReference>
<feature type="non-terminal residue" evidence="3">
    <location>
        <position position="330"/>
    </location>
</feature>
<name>X0STU3_9ZZZZ</name>
<keyword evidence="1" id="KW-0560">Oxidoreductase</keyword>
<dbReference type="GO" id="GO:0016625">
    <property type="term" value="F:oxidoreductase activity, acting on the aldehyde or oxo group of donors, iron-sulfur protein as acceptor"/>
    <property type="evidence" value="ECO:0007669"/>
    <property type="project" value="InterPro"/>
</dbReference>
<organism evidence="3">
    <name type="scientific">marine sediment metagenome</name>
    <dbReference type="NCBI Taxonomy" id="412755"/>
    <lineage>
        <taxon>unclassified sequences</taxon>
        <taxon>metagenomes</taxon>
        <taxon>ecological metagenomes</taxon>
    </lineage>
</organism>
<dbReference type="InterPro" id="IPR017896">
    <property type="entry name" value="4Fe4S_Fe-S-bd"/>
</dbReference>
<dbReference type="PANTHER" id="PTHR43366:SF1">
    <property type="entry name" value="PYRUVATE SYNTHASE SUBUNIT PORC"/>
    <property type="match status" value="1"/>
</dbReference>
<gene>
    <name evidence="3" type="ORF">S01H1_06198</name>
</gene>
<dbReference type="NCBIfam" id="TIGR02175">
    <property type="entry name" value="PorC_KorC"/>
    <property type="match status" value="1"/>
</dbReference>
<dbReference type="PANTHER" id="PTHR43366">
    <property type="entry name" value="PYRUVATE SYNTHASE SUBUNIT PORC"/>
    <property type="match status" value="1"/>
</dbReference>
<dbReference type="Gene3D" id="3.40.920.10">
    <property type="entry name" value="Pyruvate-ferredoxin oxidoreductase, PFOR, domain III"/>
    <property type="match status" value="1"/>
</dbReference>
<dbReference type="PROSITE" id="PS51379">
    <property type="entry name" value="4FE4S_FER_2"/>
    <property type="match status" value="2"/>
</dbReference>
<dbReference type="InterPro" id="IPR019752">
    <property type="entry name" value="Pyrv/ketoisovalerate_OxRed_cat"/>
</dbReference>
<dbReference type="Pfam" id="PF12838">
    <property type="entry name" value="Fer4_7"/>
    <property type="match status" value="1"/>
</dbReference>
<dbReference type="SUPFAM" id="SSF54862">
    <property type="entry name" value="4Fe-4S ferredoxins"/>
    <property type="match status" value="1"/>
</dbReference>
<feature type="domain" description="4Fe-4S ferredoxin-type" evidence="2">
    <location>
        <begin position="287"/>
        <end position="317"/>
    </location>
</feature>
<sequence>MVAALPKNLDEDGFYGIRLESIGGLGAHLAGQILAEAGVLRLGLNGSHFSSYGSEKKGTLLKSYIRFCSPDQAVRTNSPVERPHLIAVFHEALIGREKVALGLRPDGIIIVNSVASPKEIKEHVGLPGGTIGVVDALGIAVAENSRPNMAMLGAVTRAVAFIDPEAVKAAIRETFERHYPHLLEANMHSFQRGYDELRLETFPLEGEWATGVARPQPAYGYLNAPWGGMVTNPGNSATKDLSTSRQGFLPGLDLEKCVHCGLCDIVCPDYCFVWETYTKEDGKPGVRLVGIDYRYCKGCLKCIEACPTDALVEMRETEGYAEAHRVAVFP</sequence>
<accession>X0STU3</accession>
<feature type="domain" description="4Fe-4S ferredoxin-type" evidence="2">
    <location>
        <begin position="248"/>
        <end position="277"/>
    </location>
</feature>
<reference evidence="3" key="1">
    <citation type="journal article" date="2014" name="Front. Microbiol.">
        <title>High frequency of phylogenetically diverse reductive dehalogenase-homologous genes in deep subseafloor sedimentary metagenomes.</title>
        <authorList>
            <person name="Kawai M."/>
            <person name="Futagami T."/>
            <person name="Toyoda A."/>
            <person name="Takaki Y."/>
            <person name="Nishi S."/>
            <person name="Hori S."/>
            <person name="Arai W."/>
            <person name="Tsubouchi T."/>
            <person name="Morono Y."/>
            <person name="Uchiyama I."/>
            <person name="Ito T."/>
            <person name="Fujiyama A."/>
            <person name="Inagaki F."/>
            <person name="Takami H."/>
        </authorList>
    </citation>
    <scope>NUCLEOTIDE SEQUENCE</scope>
    <source>
        <strain evidence="3">Expedition CK06-06</strain>
    </source>
</reference>
<dbReference type="EMBL" id="BARS01003214">
    <property type="protein sequence ID" value="GAF79357.1"/>
    <property type="molecule type" value="Genomic_DNA"/>
</dbReference>
<dbReference type="AlphaFoldDB" id="X0STU3"/>
<comment type="caution">
    <text evidence="3">The sequence shown here is derived from an EMBL/GenBank/DDBJ whole genome shotgun (WGS) entry which is preliminary data.</text>
</comment>
<evidence type="ECO:0000256" key="1">
    <source>
        <dbReference type="ARBA" id="ARBA00023002"/>
    </source>
</evidence>
<dbReference type="SUPFAM" id="SSF53323">
    <property type="entry name" value="Pyruvate-ferredoxin oxidoreductase, PFOR, domain III"/>
    <property type="match status" value="1"/>
</dbReference>
<proteinExistence type="predicted"/>
<dbReference type="PROSITE" id="PS00198">
    <property type="entry name" value="4FE4S_FER_1"/>
    <property type="match status" value="1"/>
</dbReference>
<protein>
    <recommendedName>
        <fullName evidence="2">4Fe-4S ferredoxin-type domain-containing protein</fullName>
    </recommendedName>
</protein>
<dbReference type="Gene3D" id="3.30.70.3270">
    <property type="match status" value="1"/>
</dbReference>
<dbReference type="InterPro" id="IPR011894">
    <property type="entry name" value="PorC_KorC"/>
</dbReference>
<dbReference type="Pfam" id="PF01558">
    <property type="entry name" value="POR"/>
    <property type="match status" value="1"/>
</dbReference>